<dbReference type="AlphaFoldDB" id="A0AAD1ILP1"/>
<name>A0AAD1ILP1_9MYCO</name>
<organism evidence="2 3">
    <name type="scientific">Mycolicibacterium litorale</name>
    <dbReference type="NCBI Taxonomy" id="758802"/>
    <lineage>
        <taxon>Bacteria</taxon>
        <taxon>Bacillati</taxon>
        <taxon>Actinomycetota</taxon>
        <taxon>Actinomycetes</taxon>
        <taxon>Mycobacteriales</taxon>
        <taxon>Mycobacteriaceae</taxon>
        <taxon>Mycolicibacterium</taxon>
    </lineage>
</organism>
<accession>A0AAD1ILP1</accession>
<gene>
    <name evidence="2" type="ORF">MLIT_33610</name>
</gene>
<feature type="compositionally biased region" description="Basic and acidic residues" evidence="1">
    <location>
        <begin position="85"/>
        <end position="97"/>
    </location>
</feature>
<feature type="region of interest" description="Disordered" evidence="1">
    <location>
        <begin position="82"/>
        <end position="106"/>
    </location>
</feature>
<proteinExistence type="predicted"/>
<reference evidence="2 3" key="1">
    <citation type="journal article" date="2019" name="Emerg. Microbes Infect.">
        <title>Comprehensive subspecies identification of 175 nontuberculous mycobacteria species based on 7547 genomic profiles.</title>
        <authorList>
            <person name="Matsumoto Y."/>
            <person name="Kinjo T."/>
            <person name="Motooka D."/>
            <person name="Nabeya D."/>
            <person name="Jung N."/>
            <person name="Uechi K."/>
            <person name="Horii T."/>
            <person name="Iida T."/>
            <person name="Fujita J."/>
            <person name="Nakamura S."/>
        </authorList>
    </citation>
    <scope>NUCLEOTIDE SEQUENCE [LARGE SCALE GENOMIC DNA]</scope>
    <source>
        <strain evidence="2 3">JCM 17423</strain>
    </source>
</reference>
<evidence type="ECO:0000256" key="1">
    <source>
        <dbReference type="SAM" id="MobiDB-lite"/>
    </source>
</evidence>
<keyword evidence="3" id="KW-1185">Reference proteome</keyword>
<dbReference type="Proteomes" id="UP000466607">
    <property type="component" value="Chromosome"/>
</dbReference>
<protein>
    <submittedName>
        <fullName evidence="2">Uncharacterized protein</fullName>
    </submittedName>
</protein>
<sequence length="106" mass="11957">MRADAEILAHQLRIPRECDVPRICLAQTGSHVRDRIVEVVLEQERDVVLDRIRGEPVSVAEPVQLEHLLDDARERDELVEAAVGDDERQPPGVREQRPGVPLSRAV</sequence>
<dbReference type="EMBL" id="AP022586">
    <property type="protein sequence ID" value="BBY17769.1"/>
    <property type="molecule type" value="Genomic_DNA"/>
</dbReference>
<evidence type="ECO:0000313" key="2">
    <source>
        <dbReference type="EMBL" id="BBY17769.1"/>
    </source>
</evidence>
<evidence type="ECO:0000313" key="3">
    <source>
        <dbReference type="Proteomes" id="UP000466607"/>
    </source>
</evidence>